<feature type="transmembrane region" description="Helical" evidence="1">
    <location>
        <begin position="140"/>
        <end position="156"/>
    </location>
</feature>
<evidence type="ECO:0000313" key="4">
    <source>
        <dbReference type="Proteomes" id="UP000030687"/>
    </source>
</evidence>
<dbReference type="InterPro" id="IPR007658">
    <property type="entry name" value="DUF594"/>
</dbReference>
<evidence type="ECO:0000256" key="1">
    <source>
        <dbReference type="SAM" id="Phobius"/>
    </source>
</evidence>
<gene>
    <name evidence="3" type="ORF">CICLE_v10024981mg</name>
</gene>
<feature type="transmembrane region" description="Helical" evidence="1">
    <location>
        <begin position="113"/>
        <end position="133"/>
    </location>
</feature>
<dbReference type="EMBL" id="KI536925">
    <property type="protein sequence ID" value="ESR41322.1"/>
    <property type="molecule type" value="Genomic_DNA"/>
</dbReference>
<dbReference type="OMA" id="CATCICH"/>
<keyword evidence="1" id="KW-0472">Membrane</keyword>
<dbReference type="eggNOG" id="ENOG502QQBP">
    <property type="taxonomic scope" value="Eukaryota"/>
</dbReference>
<evidence type="ECO:0000259" key="2">
    <source>
        <dbReference type="Pfam" id="PF13968"/>
    </source>
</evidence>
<keyword evidence="1" id="KW-0812">Transmembrane</keyword>
<sequence length="742" mass="84477">MVNPIPESVKKIWDNWNIRGVILFSLSLQTVLILFAPLRKGTGNKLIISVIWSAYLLADWAANFAVGLIAENAKDTSEKKHKELLAFWAPFLLLHLGGPDTITAFALEDNELWLRHLFGLIFQAVAAGYIFLLSLPGNQLLFPTILIFIAGIIKYVERTRALFLASSEKFRDSMLRKPDPGPNYAKFVETYVSNIRANIQTGISLVPEARFFYRDPGNIENKLDYLEVMHFASQYFNHFKGLIVDLISSFRQLYRTRASFTTEFSPEDALRIIEVELNFIYDVFHTKIQVTHSVLGIILRFTSFGSVLVALSIFYLRVEKNGFNEFDVGTFVALRDGNTESRLGKTKSRIADALRWCLVLKSPRWQECHVQHSHRGIKHEVLATPFMFRRWSGSVSGHSLIRYCLKARPSRVHNLACCNKVIKKLGIDIIFQIIARTTNKGMQFLQIYKIVRVLGFVIKKLLVLLGLAGIVDKISIELYLSHEKFPKELWLLIYNEVKRKSLSAGSPEALRRICSAKGDWILQEWNGEVVLESYGIADVAYDESILLWHTATELLYYTTEEGADEITYNAREFSKLLSDYILYLLVSKPAIMDAVAVIAKIRLQDTCADAVRFFKEKGIKSNEVKKACESILKVDTSFPPRDVKGDKTKSVLFDASVLAKELQELEVGKKWKLVSQVWVELLSYAAFHCGPRTHAQQVSEGGELITFVWLLMAHFGLVEQFEDNKLDTRTEINGQMFTQITG</sequence>
<dbReference type="STRING" id="85681.V4SKZ3"/>
<dbReference type="InterPro" id="IPR025315">
    <property type="entry name" value="DUF4220"/>
</dbReference>
<keyword evidence="4" id="KW-1185">Reference proteome</keyword>
<proteinExistence type="predicted"/>
<reference evidence="3 4" key="1">
    <citation type="submission" date="2013-10" db="EMBL/GenBank/DDBJ databases">
        <authorList>
            <consortium name="International Citrus Genome Consortium"/>
            <person name="Jenkins J."/>
            <person name="Schmutz J."/>
            <person name="Prochnik S."/>
            <person name="Rokhsar D."/>
            <person name="Gmitter F."/>
            <person name="Ollitrault P."/>
            <person name="Machado M."/>
            <person name="Talon M."/>
            <person name="Wincker P."/>
            <person name="Jaillon O."/>
            <person name="Morgante M."/>
        </authorList>
    </citation>
    <scope>NUCLEOTIDE SEQUENCE</scope>
    <source>
        <strain evidence="4">cv. Clemenules</strain>
    </source>
</reference>
<keyword evidence="1" id="KW-1133">Transmembrane helix</keyword>
<feature type="domain" description="DUF4220" evidence="2">
    <location>
        <begin position="52"/>
        <end position="403"/>
    </location>
</feature>
<protein>
    <recommendedName>
        <fullName evidence="2">DUF4220 domain-containing protein</fullName>
    </recommendedName>
</protein>
<name>V4SKZ3_CITCL</name>
<dbReference type="InParanoid" id="V4SKZ3"/>
<dbReference type="Pfam" id="PF13968">
    <property type="entry name" value="DUF4220"/>
    <property type="match status" value="1"/>
</dbReference>
<evidence type="ECO:0000313" key="3">
    <source>
        <dbReference type="EMBL" id="ESR41322.1"/>
    </source>
</evidence>
<dbReference type="AlphaFoldDB" id="V4SKZ3"/>
<dbReference type="PANTHER" id="PTHR31325">
    <property type="entry name" value="OS01G0798800 PROTEIN-RELATED"/>
    <property type="match status" value="1"/>
</dbReference>
<organism evidence="3 4">
    <name type="scientific">Citrus clementina</name>
    <name type="common">Clementine</name>
    <name type="synonym">Citrus deliciosa x Citrus sinensis</name>
    <dbReference type="NCBI Taxonomy" id="85681"/>
    <lineage>
        <taxon>Eukaryota</taxon>
        <taxon>Viridiplantae</taxon>
        <taxon>Streptophyta</taxon>
        <taxon>Embryophyta</taxon>
        <taxon>Tracheophyta</taxon>
        <taxon>Spermatophyta</taxon>
        <taxon>Magnoliopsida</taxon>
        <taxon>eudicotyledons</taxon>
        <taxon>Gunneridae</taxon>
        <taxon>Pentapetalae</taxon>
        <taxon>rosids</taxon>
        <taxon>malvids</taxon>
        <taxon>Sapindales</taxon>
        <taxon>Rutaceae</taxon>
        <taxon>Aurantioideae</taxon>
        <taxon>Citrus</taxon>
    </lineage>
</organism>
<accession>V4SKZ3</accession>
<dbReference type="Proteomes" id="UP000030687">
    <property type="component" value="Unassembled WGS sequence"/>
</dbReference>
<dbReference type="KEGG" id="cic:CICLE_v10024981mg"/>
<feature type="transmembrane region" description="Helical" evidence="1">
    <location>
        <begin position="294"/>
        <end position="316"/>
    </location>
</feature>
<feature type="transmembrane region" description="Helical" evidence="1">
    <location>
        <begin position="85"/>
        <end position="107"/>
    </location>
</feature>
<feature type="transmembrane region" description="Helical" evidence="1">
    <location>
        <begin position="50"/>
        <end position="73"/>
    </location>
</feature>
<feature type="transmembrane region" description="Helical" evidence="1">
    <location>
        <begin position="21"/>
        <end position="38"/>
    </location>
</feature>
<dbReference type="Pfam" id="PF04578">
    <property type="entry name" value="DUF594"/>
    <property type="match status" value="1"/>
</dbReference>
<dbReference type="Gramene" id="ESR41322">
    <property type="protein sequence ID" value="ESR41322"/>
    <property type="gene ID" value="CICLE_v10024981mg"/>
</dbReference>